<evidence type="ECO:0000256" key="4">
    <source>
        <dbReference type="ARBA" id="ARBA00022723"/>
    </source>
</evidence>
<keyword evidence="6" id="KW-0833">Ubl conjugation pathway</keyword>
<dbReference type="Gene3D" id="2.60.120.780">
    <property type="entry name" value="PINIT domain"/>
    <property type="match status" value="1"/>
</dbReference>
<feature type="domain" description="SP-RING-type" evidence="9">
    <location>
        <begin position="276"/>
        <end position="357"/>
    </location>
</feature>
<dbReference type="GO" id="GO:0008270">
    <property type="term" value="F:zinc ion binding"/>
    <property type="evidence" value="ECO:0007669"/>
    <property type="project" value="UniProtKB-KW"/>
</dbReference>
<dbReference type="OrthoDB" id="6586443at2759"/>
<dbReference type="Gene3D" id="3.30.40.10">
    <property type="entry name" value="Zinc/RING finger domain, C3HC4 (zinc finger)"/>
    <property type="match status" value="1"/>
</dbReference>
<evidence type="ECO:0000313" key="12">
    <source>
        <dbReference type="Proteomes" id="UP000478052"/>
    </source>
</evidence>
<name>A0A6G0YGG1_APHCR</name>
<evidence type="ECO:0000256" key="2">
    <source>
        <dbReference type="ARBA" id="ARBA00005383"/>
    </source>
</evidence>
<dbReference type="Pfam" id="PF02891">
    <property type="entry name" value="zf-MIZ"/>
    <property type="match status" value="1"/>
</dbReference>
<feature type="domain" description="PINIT" evidence="10">
    <location>
        <begin position="84"/>
        <end position="245"/>
    </location>
</feature>
<keyword evidence="12" id="KW-1185">Reference proteome</keyword>
<evidence type="ECO:0000259" key="9">
    <source>
        <dbReference type="PROSITE" id="PS51044"/>
    </source>
</evidence>
<sequence>ENTSLIHKMIYAFNSDELRNILGSLPNQVIFRNRESLRNHLLYLLTSSSASERHFIEQKILEVYMSRSIQLQHQNPIWRPPRPQSPDFIQPIHKIPTETTHFSHYLPFYKTVETILVPLNSELNGDSFNIEGCYYLSESTRNSIIKSWDNYKKEYKLQIILRIEQLGEKSFNERLPNNIHVSVNGSQCELPKLITSTMGTPWRNNVPIDITEYMDLRTCLQNTLKITWSNEPHIYVIGVFVVQKLPLQNILMELKNRPIIRASEKTVDSIKNLFERETDFGVNCVLTTIMDPLTNLRMKLPARGVGCIHLQCFDAIEFLRMNEQKQTWLCPICQKPVKFENLEIDEYFFNVVQSPNLSEECKNIILSKDGTWVEKTNEIRTKDQTLNNEEITISSDTD</sequence>
<evidence type="ECO:0000256" key="5">
    <source>
        <dbReference type="ARBA" id="ARBA00022771"/>
    </source>
</evidence>
<keyword evidence="7" id="KW-0862">Zinc</keyword>
<dbReference type="PANTHER" id="PTHR10782:SF4">
    <property type="entry name" value="TONALLI, ISOFORM E"/>
    <property type="match status" value="1"/>
</dbReference>
<dbReference type="UniPathway" id="UPA00886"/>
<comment type="pathway">
    <text evidence="1">Protein modification; protein sumoylation.</text>
</comment>
<dbReference type="InterPro" id="IPR023321">
    <property type="entry name" value="PINIT"/>
</dbReference>
<dbReference type="CDD" id="cd16650">
    <property type="entry name" value="SP-RING_PIAS-like"/>
    <property type="match status" value="1"/>
</dbReference>
<evidence type="ECO:0000256" key="1">
    <source>
        <dbReference type="ARBA" id="ARBA00004718"/>
    </source>
</evidence>
<evidence type="ECO:0000256" key="8">
    <source>
        <dbReference type="PROSITE-ProRule" id="PRU00452"/>
    </source>
</evidence>
<evidence type="ECO:0000259" key="10">
    <source>
        <dbReference type="PROSITE" id="PS51466"/>
    </source>
</evidence>
<protein>
    <submittedName>
        <fullName evidence="11">Uncharacterized protein</fullName>
    </submittedName>
</protein>
<dbReference type="InterPro" id="IPR013083">
    <property type="entry name" value="Znf_RING/FYVE/PHD"/>
</dbReference>
<reference evidence="11 12" key="1">
    <citation type="submission" date="2019-08" db="EMBL/GenBank/DDBJ databases">
        <title>Whole genome of Aphis craccivora.</title>
        <authorList>
            <person name="Voronova N.V."/>
            <person name="Shulinski R.S."/>
            <person name="Bandarenka Y.V."/>
            <person name="Zhorov D.G."/>
            <person name="Warner D."/>
        </authorList>
    </citation>
    <scope>NUCLEOTIDE SEQUENCE [LARGE SCALE GENOMIC DNA]</scope>
    <source>
        <strain evidence="11">180601</strain>
        <tissue evidence="11">Whole Body</tissue>
    </source>
</reference>
<dbReference type="EMBL" id="VUJU01004219">
    <property type="protein sequence ID" value="KAF0755165.1"/>
    <property type="molecule type" value="Genomic_DNA"/>
</dbReference>
<dbReference type="PANTHER" id="PTHR10782">
    <property type="entry name" value="ZINC FINGER MIZ DOMAIN-CONTAINING PROTEIN"/>
    <property type="match status" value="1"/>
</dbReference>
<proteinExistence type="inferred from homology"/>
<dbReference type="AlphaFoldDB" id="A0A6G0YGG1"/>
<dbReference type="GO" id="GO:0016925">
    <property type="term" value="P:protein sumoylation"/>
    <property type="evidence" value="ECO:0007669"/>
    <property type="project" value="UniProtKB-UniPathway"/>
</dbReference>
<evidence type="ECO:0000256" key="6">
    <source>
        <dbReference type="ARBA" id="ARBA00022786"/>
    </source>
</evidence>
<comment type="similarity">
    <text evidence="2">Belongs to the PIAS family.</text>
</comment>
<feature type="non-terminal residue" evidence="11">
    <location>
        <position position="1"/>
    </location>
</feature>
<dbReference type="GO" id="GO:0000785">
    <property type="term" value="C:chromatin"/>
    <property type="evidence" value="ECO:0007669"/>
    <property type="project" value="TreeGrafter"/>
</dbReference>
<accession>A0A6G0YGG1</accession>
<dbReference type="GO" id="GO:0061665">
    <property type="term" value="F:SUMO ligase activity"/>
    <property type="evidence" value="ECO:0007669"/>
    <property type="project" value="TreeGrafter"/>
</dbReference>
<evidence type="ECO:0000256" key="3">
    <source>
        <dbReference type="ARBA" id="ARBA00022679"/>
    </source>
</evidence>
<dbReference type="Proteomes" id="UP000478052">
    <property type="component" value="Unassembled WGS sequence"/>
</dbReference>
<keyword evidence="4" id="KW-0479">Metal-binding</keyword>
<evidence type="ECO:0000256" key="7">
    <source>
        <dbReference type="ARBA" id="ARBA00022833"/>
    </source>
</evidence>
<dbReference type="InterPro" id="IPR038654">
    <property type="entry name" value="PINIT_sf"/>
</dbReference>
<comment type="caution">
    <text evidence="11">The sequence shown here is derived from an EMBL/GenBank/DDBJ whole genome shotgun (WGS) entry which is preliminary data.</text>
</comment>
<dbReference type="PROSITE" id="PS51466">
    <property type="entry name" value="PINIT"/>
    <property type="match status" value="1"/>
</dbReference>
<keyword evidence="3" id="KW-0808">Transferase</keyword>
<keyword evidence="5 8" id="KW-0863">Zinc-finger</keyword>
<organism evidence="11 12">
    <name type="scientific">Aphis craccivora</name>
    <name type="common">Cowpea aphid</name>
    <dbReference type="NCBI Taxonomy" id="307492"/>
    <lineage>
        <taxon>Eukaryota</taxon>
        <taxon>Metazoa</taxon>
        <taxon>Ecdysozoa</taxon>
        <taxon>Arthropoda</taxon>
        <taxon>Hexapoda</taxon>
        <taxon>Insecta</taxon>
        <taxon>Pterygota</taxon>
        <taxon>Neoptera</taxon>
        <taxon>Paraneoptera</taxon>
        <taxon>Hemiptera</taxon>
        <taxon>Sternorrhyncha</taxon>
        <taxon>Aphidomorpha</taxon>
        <taxon>Aphidoidea</taxon>
        <taxon>Aphididae</taxon>
        <taxon>Aphidini</taxon>
        <taxon>Aphis</taxon>
        <taxon>Aphis</taxon>
    </lineage>
</organism>
<dbReference type="PROSITE" id="PS51044">
    <property type="entry name" value="ZF_SP_RING"/>
    <property type="match status" value="1"/>
</dbReference>
<dbReference type="InterPro" id="IPR004181">
    <property type="entry name" value="Znf_MIZ"/>
</dbReference>
<evidence type="ECO:0000313" key="11">
    <source>
        <dbReference type="EMBL" id="KAF0755165.1"/>
    </source>
</evidence>
<dbReference type="Pfam" id="PF14324">
    <property type="entry name" value="PINIT"/>
    <property type="match status" value="1"/>
</dbReference>
<gene>
    <name evidence="11" type="ORF">FWK35_00025557</name>
</gene>